<organism evidence="1 2">
    <name type="scientific">Pangasianodon gigas</name>
    <name type="common">Mekong giant catfish</name>
    <name type="synonym">Pangasius gigas</name>
    <dbReference type="NCBI Taxonomy" id="30993"/>
    <lineage>
        <taxon>Eukaryota</taxon>
        <taxon>Metazoa</taxon>
        <taxon>Chordata</taxon>
        <taxon>Craniata</taxon>
        <taxon>Vertebrata</taxon>
        <taxon>Euteleostomi</taxon>
        <taxon>Actinopterygii</taxon>
        <taxon>Neopterygii</taxon>
        <taxon>Teleostei</taxon>
        <taxon>Ostariophysi</taxon>
        <taxon>Siluriformes</taxon>
        <taxon>Pangasiidae</taxon>
        <taxon>Pangasianodon</taxon>
    </lineage>
</organism>
<sequence>MNVLGECYQVLFEQHGPQLFQSPPVRSAALATWRALRYCEKIKAVLNASKPFKVKVCGRSPVCLGAGTLTIVPVTCPHLESAEFLLEPFSFEDEQLPEGLLVSSTLVSAKKGLLYAPLFNVSKADVWLPPHCAVGTVQTVMATSVTTATSISVDHFWEDCLAYVSTQEVVAGSSAPDFIMPDFDGLKEQQALQDKALFSKYHGIFAKDEGCAALASALRSNFSHLRKVHLSKSNLGDSGLKCLSAGLENPHCKLETLRLGCCGVSDEGCAALASALTSNPSHLSELHLTGNILGDSGVKCLSAVLENPHCKLKTLRLDRCGISDEHCAALVLPLISNSSHLRDLDLSENNLGDSGVKHLSALLENPHCKLETLR</sequence>
<evidence type="ECO:0000313" key="2">
    <source>
        <dbReference type="Proteomes" id="UP000829447"/>
    </source>
</evidence>
<protein>
    <submittedName>
        <fullName evidence="1">Uncharacterized protein</fullName>
    </submittedName>
</protein>
<evidence type="ECO:0000313" key="1">
    <source>
        <dbReference type="EMBL" id="MCI4395211.1"/>
    </source>
</evidence>
<keyword evidence="2" id="KW-1185">Reference proteome</keyword>
<dbReference type="EMBL" id="CM040482">
    <property type="protein sequence ID" value="MCI4395211.1"/>
    <property type="molecule type" value="Genomic_DNA"/>
</dbReference>
<proteinExistence type="predicted"/>
<dbReference type="Proteomes" id="UP000829447">
    <property type="component" value="Linkage Group LG29"/>
</dbReference>
<comment type="caution">
    <text evidence="1">The sequence shown here is derived from an EMBL/GenBank/DDBJ whole genome shotgun (WGS) entry which is preliminary data.</text>
</comment>
<accession>A0ACC5XWC2</accession>
<gene>
    <name evidence="1" type="ORF">PGIGA_G00177690</name>
</gene>
<reference evidence="1 2" key="1">
    <citation type="journal article" date="2022" name="bioRxiv">
        <title>An ancient truncated duplication of the anti-Mullerian hormone receptor type 2 gene is a potential conserved master sex determinant in the Pangasiidae catfish family.</title>
        <authorList>
            <person name="Wen M."/>
            <person name="Pan Q."/>
            <person name="Jouanno E."/>
            <person name="Montfort J."/>
            <person name="Zahm M."/>
            <person name="Cabau C."/>
            <person name="Klopp C."/>
            <person name="Iampietro C."/>
            <person name="Roques C."/>
            <person name="Bouchez O."/>
            <person name="Castinel A."/>
            <person name="Donnadieu C."/>
            <person name="Parrinello H."/>
            <person name="Poncet C."/>
            <person name="Belmonte E."/>
            <person name="Gautier V."/>
            <person name="Avarre J.-C."/>
            <person name="Dugue R."/>
            <person name="Gustiano R."/>
            <person name="Ha T.T.T."/>
            <person name="Campet M."/>
            <person name="Sriphairoj K."/>
            <person name="Ribolli J."/>
            <person name="de Almeida F.L."/>
            <person name="Desvignes T."/>
            <person name="Postlethwait J.H."/>
            <person name="Bucao C.F."/>
            <person name="Robinson-Rechavi M."/>
            <person name="Bobe J."/>
            <person name="Herpin A."/>
            <person name="Guiguen Y."/>
        </authorList>
    </citation>
    <scope>NUCLEOTIDE SEQUENCE [LARGE SCALE GENOMIC DNA]</scope>
    <source>
        <strain evidence="1">YG-Dec2019</strain>
    </source>
</reference>
<name>A0ACC5XWC2_PANGG</name>